<proteinExistence type="inferred from homology"/>
<dbReference type="CDD" id="cd06225">
    <property type="entry name" value="HAMP"/>
    <property type="match status" value="1"/>
</dbReference>
<dbReference type="RefSeq" id="WP_013189615.1">
    <property type="nucleotide sequence ID" value="NZ_CP068112.1"/>
</dbReference>
<gene>
    <name evidence="9" type="primary">mcpB</name>
    <name evidence="9" type="ORF">NCTC11820_00783</name>
</gene>
<comment type="similarity">
    <text evidence="4">Belongs to the methyl-accepting chemotaxis (MCP) protein family.</text>
</comment>
<dbReference type="InterPro" id="IPR003660">
    <property type="entry name" value="HAMP_dom"/>
</dbReference>
<dbReference type="PANTHER" id="PTHR32089:SF112">
    <property type="entry name" value="LYSOZYME-LIKE PROTEIN-RELATED"/>
    <property type="match status" value="1"/>
</dbReference>
<dbReference type="Proteomes" id="UP000250245">
    <property type="component" value="Unassembled WGS sequence"/>
</dbReference>
<evidence type="ECO:0000256" key="5">
    <source>
        <dbReference type="PROSITE-ProRule" id="PRU00284"/>
    </source>
</evidence>
<evidence type="ECO:0000256" key="4">
    <source>
        <dbReference type="ARBA" id="ARBA00029447"/>
    </source>
</evidence>
<evidence type="ECO:0000256" key="1">
    <source>
        <dbReference type="ARBA" id="ARBA00022692"/>
    </source>
</evidence>
<dbReference type="PROSITE" id="PS50885">
    <property type="entry name" value="HAMP"/>
    <property type="match status" value="1"/>
</dbReference>
<dbReference type="SMART" id="SM00304">
    <property type="entry name" value="HAMP"/>
    <property type="match status" value="1"/>
</dbReference>
<dbReference type="EMBL" id="UASJ01000001">
    <property type="protein sequence ID" value="SQB64439.1"/>
    <property type="molecule type" value="Genomic_DNA"/>
</dbReference>
<name>A0A2X3AN91_9ACTO</name>
<feature type="transmembrane region" description="Helical" evidence="6">
    <location>
        <begin position="55"/>
        <end position="76"/>
    </location>
</feature>
<dbReference type="SMART" id="SM00283">
    <property type="entry name" value="MA"/>
    <property type="match status" value="1"/>
</dbReference>
<evidence type="ECO:0000259" key="8">
    <source>
        <dbReference type="PROSITE" id="PS50885"/>
    </source>
</evidence>
<evidence type="ECO:0000256" key="3">
    <source>
        <dbReference type="ARBA" id="ARBA00023224"/>
    </source>
</evidence>
<dbReference type="GeneID" id="55565908"/>
<protein>
    <submittedName>
        <fullName evidence="9">H3</fullName>
    </submittedName>
</protein>
<dbReference type="GO" id="GO:0007165">
    <property type="term" value="P:signal transduction"/>
    <property type="evidence" value="ECO:0007669"/>
    <property type="project" value="UniProtKB-KW"/>
</dbReference>
<feature type="domain" description="Methyl-accepting transducer" evidence="7">
    <location>
        <begin position="142"/>
        <end position="371"/>
    </location>
</feature>
<dbReference type="SUPFAM" id="SSF58104">
    <property type="entry name" value="Methyl-accepting chemotaxis protein (MCP) signaling domain"/>
    <property type="match status" value="1"/>
</dbReference>
<evidence type="ECO:0000313" key="9">
    <source>
        <dbReference type="EMBL" id="SQB64439.1"/>
    </source>
</evidence>
<dbReference type="AlphaFoldDB" id="A0A2X3AN91"/>
<evidence type="ECO:0000256" key="6">
    <source>
        <dbReference type="SAM" id="Phobius"/>
    </source>
</evidence>
<keyword evidence="2 6" id="KW-1133">Transmembrane helix</keyword>
<evidence type="ECO:0000259" key="7">
    <source>
        <dbReference type="PROSITE" id="PS50111"/>
    </source>
</evidence>
<evidence type="ECO:0000256" key="2">
    <source>
        <dbReference type="ARBA" id="ARBA00022989"/>
    </source>
</evidence>
<dbReference type="GO" id="GO:0016020">
    <property type="term" value="C:membrane"/>
    <property type="evidence" value="ECO:0007669"/>
    <property type="project" value="InterPro"/>
</dbReference>
<sequence>MRQKLISIAGQFRFTAFLSFGFSALAVVLLLVGLQRILSLGGQPQAQQREIFTQIIIQVILIGILAILGTIIGFTMRARIRRSVKSVSLTLADSAAGNFTKRAQIYAQDEIGEMSKAVNEAMVSLSSLVVNLRGGVDGLRNFAALAGDQAEIVKTGNDRVFESSNRLSTTGTELGQTAQTLTDNGTAVAGDIAHLSEIATSNEVLRSEGITAARNLNTAVTELKHSVEKIMTLMTDISVISEQTNMLALNATIEAARSTDAGRGFAVVANQAKDLASQTAQTTGEVLSQVAQLQTQAIAGEQRIEFLLTQLEALSTSQQAVNLDVTRQETALSTANTGIEQVRESSADLFTHSQSLASLSHTAHTQSEQFQEHMSVVQDAVSTLDQRMARFTV</sequence>
<dbReference type="PANTHER" id="PTHR32089">
    <property type="entry name" value="METHYL-ACCEPTING CHEMOTAXIS PROTEIN MCPB"/>
    <property type="match status" value="1"/>
</dbReference>
<dbReference type="PROSITE" id="PS50111">
    <property type="entry name" value="CHEMOTAXIS_TRANSDUC_2"/>
    <property type="match status" value="1"/>
</dbReference>
<keyword evidence="1 6" id="KW-0812">Transmembrane</keyword>
<dbReference type="Pfam" id="PF00672">
    <property type="entry name" value="HAMP"/>
    <property type="match status" value="1"/>
</dbReference>
<accession>A0A2X3AN91</accession>
<dbReference type="Pfam" id="PF00015">
    <property type="entry name" value="MCPsignal"/>
    <property type="match status" value="1"/>
</dbReference>
<dbReference type="InterPro" id="IPR004089">
    <property type="entry name" value="MCPsignal_dom"/>
</dbReference>
<keyword evidence="6" id="KW-0472">Membrane</keyword>
<dbReference type="Gene3D" id="1.10.287.950">
    <property type="entry name" value="Methyl-accepting chemotaxis protein"/>
    <property type="match status" value="1"/>
</dbReference>
<organism evidence="9 10">
    <name type="scientific">Mobiluncus curtisii</name>
    <dbReference type="NCBI Taxonomy" id="2051"/>
    <lineage>
        <taxon>Bacteria</taxon>
        <taxon>Bacillati</taxon>
        <taxon>Actinomycetota</taxon>
        <taxon>Actinomycetes</taxon>
        <taxon>Actinomycetales</taxon>
        <taxon>Actinomycetaceae</taxon>
        <taxon>Mobiluncus</taxon>
    </lineage>
</organism>
<reference evidence="9 10" key="1">
    <citation type="submission" date="2018-06" db="EMBL/GenBank/DDBJ databases">
        <authorList>
            <consortium name="Pathogen Informatics"/>
            <person name="Doyle S."/>
        </authorList>
    </citation>
    <scope>NUCLEOTIDE SEQUENCE [LARGE SCALE GENOMIC DNA]</scope>
    <source>
        <strain evidence="9 10">NCTC11820</strain>
    </source>
</reference>
<keyword evidence="3 5" id="KW-0807">Transducer</keyword>
<evidence type="ECO:0000313" key="10">
    <source>
        <dbReference type="Proteomes" id="UP000250245"/>
    </source>
</evidence>
<feature type="domain" description="HAMP" evidence="8">
    <location>
        <begin position="78"/>
        <end position="130"/>
    </location>
</feature>
<feature type="transmembrane region" description="Helical" evidence="6">
    <location>
        <begin position="12"/>
        <end position="35"/>
    </location>
</feature>